<name>A0A517QNE2_9PLAN</name>
<organism evidence="7 8">
    <name type="scientific">Thalassoglobus polymorphus</name>
    <dbReference type="NCBI Taxonomy" id="2527994"/>
    <lineage>
        <taxon>Bacteria</taxon>
        <taxon>Pseudomonadati</taxon>
        <taxon>Planctomycetota</taxon>
        <taxon>Planctomycetia</taxon>
        <taxon>Planctomycetales</taxon>
        <taxon>Planctomycetaceae</taxon>
        <taxon>Thalassoglobus</taxon>
    </lineage>
</organism>
<dbReference type="Pfam" id="PF00034">
    <property type="entry name" value="Cytochrom_C"/>
    <property type="match status" value="1"/>
</dbReference>
<dbReference type="Gene3D" id="2.60.120.260">
    <property type="entry name" value="Galactose-binding domain-like"/>
    <property type="match status" value="1"/>
</dbReference>
<feature type="domain" description="Cytochrome c" evidence="6">
    <location>
        <begin position="868"/>
        <end position="1004"/>
    </location>
</feature>
<evidence type="ECO:0000256" key="4">
    <source>
        <dbReference type="PROSITE-ProRule" id="PRU00433"/>
    </source>
</evidence>
<dbReference type="InterPro" id="IPR011041">
    <property type="entry name" value="Quinoprot_gluc/sorb_DH_b-prop"/>
</dbReference>
<dbReference type="AlphaFoldDB" id="A0A517QNE2"/>
<gene>
    <name evidence="7" type="ORF">Mal48_24040</name>
</gene>
<dbReference type="KEGG" id="tpol:Mal48_24040"/>
<dbReference type="InterPro" id="IPR008979">
    <property type="entry name" value="Galactose-bd-like_sf"/>
</dbReference>
<keyword evidence="2 4" id="KW-0479">Metal-binding</keyword>
<dbReference type="GO" id="GO:0009055">
    <property type="term" value="F:electron transfer activity"/>
    <property type="evidence" value="ECO:0007669"/>
    <property type="project" value="InterPro"/>
</dbReference>
<dbReference type="SUPFAM" id="SSF46626">
    <property type="entry name" value="Cytochrome c"/>
    <property type="match status" value="1"/>
</dbReference>
<dbReference type="InterPro" id="IPR011042">
    <property type="entry name" value="6-blade_b-propeller_TolB-like"/>
</dbReference>
<accession>A0A517QNE2</accession>
<dbReference type="OrthoDB" id="223239at2"/>
<dbReference type="GO" id="GO:0046872">
    <property type="term" value="F:metal ion binding"/>
    <property type="evidence" value="ECO:0007669"/>
    <property type="project" value="UniProtKB-KW"/>
</dbReference>
<dbReference type="SUPFAM" id="SSF49785">
    <property type="entry name" value="Galactose-binding domain-like"/>
    <property type="match status" value="1"/>
</dbReference>
<evidence type="ECO:0000256" key="1">
    <source>
        <dbReference type="ARBA" id="ARBA00022617"/>
    </source>
</evidence>
<dbReference type="InterPro" id="IPR009056">
    <property type="entry name" value="Cyt_c-like_dom"/>
</dbReference>
<dbReference type="Gene3D" id="1.10.760.10">
    <property type="entry name" value="Cytochrome c-like domain"/>
    <property type="match status" value="1"/>
</dbReference>
<keyword evidence="5" id="KW-0732">Signal</keyword>
<feature type="chain" id="PRO_5021934932" evidence="5">
    <location>
        <begin position="22"/>
        <end position="1012"/>
    </location>
</feature>
<evidence type="ECO:0000256" key="5">
    <source>
        <dbReference type="SAM" id="SignalP"/>
    </source>
</evidence>
<dbReference type="InterPro" id="IPR013427">
    <property type="entry name" value="Haem-bd_dom_put"/>
</dbReference>
<evidence type="ECO:0000259" key="6">
    <source>
        <dbReference type="PROSITE" id="PS51007"/>
    </source>
</evidence>
<evidence type="ECO:0000313" key="7">
    <source>
        <dbReference type="EMBL" id="QDT33151.1"/>
    </source>
</evidence>
<dbReference type="InterPro" id="IPR036909">
    <property type="entry name" value="Cyt_c-like_dom_sf"/>
</dbReference>
<keyword evidence="1 4" id="KW-0349">Heme</keyword>
<evidence type="ECO:0000313" key="8">
    <source>
        <dbReference type="Proteomes" id="UP000315724"/>
    </source>
</evidence>
<dbReference type="GO" id="GO:0020037">
    <property type="term" value="F:heme binding"/>
    <property type="evidence" value="ECO:0007669"/>
    <property type="project" value="InterPro"/>
</dbReference>
<evidence type="ECO:0000256" key="3">
    <source>
        <dbReference type="ARBA" id="ARBA00023004"/>
    </source>
</evidence>
<dbReference type="PROSITE" id="PS51007">
    <property type="entry name" value="CYTC"/>
    <property type="match status" value="1"/>
</dbReference>
<dbReference type="PANTHER" id="PTHR33546:SF1">
    <property type="entry name" value="LARGE, MULTIFUNCTIONAL SECRETED PROTEIN"/>
    <property type="match status" value="1"/>
</dbReference>
<protein>
    <submittedName>
        <fullName evidence="7">Cytochrome c</fullName>
    </submittedName>
</protein>
<proteinExistence type="predicted"/>
<dbReference type="NCBIfam" id="TIGR02603">
    <property type="entry name" value="CxxCH_TIGR02603"/>
    <property type="match status" value="1"/>
</dbReference>
<dbReference type="PANTHER" id="PTHR33546">
    <property type="entry name" value="LARGE, MULTIFUNCTIONAL SECRETED PROTEIN-RELATED"/>
    <property type="match status" value="1"/>
</dbReference>
<keyword evidence="8" id="KW-1185">Reference proteome</keyword>
<feature type="signal peptide" evidence="5">
    <location>
        <begin position="1"/>
        <end position="21"/>
    </location>
</feature>
<reference evidence="7 8" key="1">
    <citation type="submission" date="2019-02" db="EMBL/GenBank/DDBJ databases">
        <title>Deep-cultivation of Planctomycetes and their phenomic and genomic characterization uncovers novel biology.</title>
        <authorList>
            <person name="Wiegand S."/>
            <person name="Jogler M."/>
            <person name="Boedeker C."/>
            <person name="Pinto D."/>
            <person name="Vollmers J."/>
            <person name="Rivas-Marin E."/>
            <person name="Kohn T."/>
            <person name="Peeters S.H."/>
            <person name="Heuer A."/>
            <person name="Rast P."/>
            <person name="Oberbeckmann S."/>
            <person name="Bunk B."/>
            <person name="Jeske O."/>
            <person name="Meyerdierks A."/>
            <person name="Storesund J.E."/>
            <person name="Kallscheuer N."/>
            <person name="Luecker S."/>
            <person name="Lage O.M."/>
            <person name="Pohl T."/>
            <person name="Merkel B.J."/>
            <person name="Hornburger P."/>
            <person name="Mueller R.-W."/>
            <person name="Bruemmer F."/>
            <person name="Labrenz M."/>
            <person name="Spormann A.M."/>
            <person name="Op den Camp H."/>
            <person name="Overmann J."/>
            <person name="Amann R."/>
            <person name="Jetten M.S.M."/>
            <person name="Mascher T."/>
            <person name="Medema M.H."/>
            <person name="Devos D.P."/>
            <person name="Kaster A.-K."/>
            <person name="Ovreas L."/>
            <person name="Rohde M."/>
            <person name="Galperin M.Y."/>
            <person name="Jogler C."/>
        </authorList>
    </citation>
    <scope>NUCLEOTIDE SEQUENCE [LARGE SCALE GENOMIC DNA]</scope>
    <source>
        <strain evidence="7 8">Mal48</strain>
    </source>
</reference>
<evidence type="ECO:0000256" key="2">
    <source>
        <dbReference type="ARBA" id="ARBA00022723"/>
    </source>
</evidence>
<sequence length="1012" mass="111853" precursor="true">MRWALCTLLLSCCLMTSSIDAATPEWIWTDKTQDGQHIWLRKTFESPDAVKSARLTATCDNHFIMYLNGKRVLAGDEWAELLVADLSKLLKPGKNTLAVEAWNEGGIAAFLSQLRITGASKTKTTSTDTSWKVSAEKKDNWNSTEFDDSNWAQPTAYGPAGKKGLPWTRAVNADSLESALSDGDQSQYQPKVADVTVPEGFQVERIFSVPRSMGSWVSLTTGPNGKLIASDQGNKGLFFVTPGDENRPTQVEKIPVDLSGGQGLLWAFDSLYVMVNGGPKSGLHRVTDSNNDGTLDHVEHLMFVPGGGEHGPHAVILSPDGKSLYVCAGNHTKLPEGVDKSRIPMNWDEDHLLPRRWDANGHAAGILAPGGWICKIDPEGKNWEVISMGYRNQYDIALNADGELFSYDADMEWDFGSPWYRPTRVTHATSGSEFGWRSGTGKWPTYYEDSLPPVIDIGPGSPVGITFGYGTKFPAKYQKALFILDWTYSTIYAIHLTPEGSSYKAVKEDFATASPLQVTDTTIGSDGALYFAVGGRGTQSAMYRVTYIGDDSTQPVDAKNSAGQEQRNLRRKLEEFHGKPNGDLELIFNNLGNEDRFIRYAARIAMEWQPQDQWAAKVLNGDGLNAMGQINGLLALCRQGQPEQLNAVLESLSSIPIDKVTHREQLALLRTYQLAFIRLGAPNEKWKSKLVKTFDAIYPSHSDETNAELVQLLVYLDSPTVVRKTLDLMDNLGPEEIPDWGEIAKRHASYGGTVNALLNNMPPLRKIHFAFALRNATTGWTLADRRRYFEFFLSAAKHPGGNSYAKFLMQAREDAFANVPQDQRLILDEVASQALIAPLPKVPAPKGPGKKWTTELALEVLKDPLKKRSYKRGRELFHATSCVKCHRYNGEGGAIGPDLSLAGKKFPLPDLLDNIFTPSKVISDQYGSHTVLTTDGVVLNGRVVEINDEVHVYLTDADATVKVLKKSEIEEMQVSKTSQMPLGLLNTLNEEELKDLMAYLLSGGNPRAKEYR</sequence>
<dbReference type="Gene3D" id="2.120.10.30">
    <property type="entry name" value="TolB, C-terminal domain"/>
    <property type="match status" value="1"/>
</dbReference>
<dbReference type="SUPFAM" id="SSF50952">
    <property type="entry name" value="Soluble quinoprotein glucose dehydrogenase"/>
    <property type="match status" value="1"/>
</dbReference>
<keyword evidence="3 4" id="KW-0408">Iron</keyword>
<dbReference type="EMBL" id="CP036267">
    <property type="protein sequence ID" value="QDT33151.1"/>
    <property type="molecule type" value="Genomic_DNA"/>
</dbReference>
<dbReference type="Proteomes" id="UP000315724">
    <property type="component" value="Chromosome"/>
</dbReference>